<proteinExistence type="predicted"/>
<dbReference type="OrthoDB" id="5400577at2759"/>
<sequence length="298" mass="34032">MGRRMTTTDDLWAQAEANGYQRGACTKVDQVRGGQKYISKTKKDHDRTLQRFVHWHLKSMREDHEREGLPPPDEDAARSRYLGEGVPTPDLLTVKDFLRFYVATSKSQLDKQKPTADSICTIAEWFFAGFTRTTGTDTNADDRSEVYYRQTQLILLHWIRRTLVLEGVVVNKHRPKHNFTVRDLSRVLLALWTFDDLIFIPERYRIQVTFLIHVYCWTGARINAFFADGLRYKVCFAVWSLIGSGMLRLSCNVTTTLPTAVAGDSCIRSASVGSKTTETPTTLCTCFPVVRNWPTPLA</sequence>
<dbReference type="RefSeq" id="XP_007720423.1">
    <property type="nucleotide sequence ID" value="XM_007722233.1"/>
</dbReference>
<dbReference type="AlphaFoldDB" id="W9ZNW7"/>
<dbReference type="HOGENOM" id="CLU_933827_0_0_1"/>
<protein>
    <submittedName>
        <fullName evidence="1">Uncharacterized protein</fullName>
    </submittedName>
</protein>
<gene>
    <name evidence="1" type="ORF">A1O1_01320</name>
</gene>
<dbReference type="eggNOG" id="ENOG502SH56">
    <property type="taxonomic scope" value="Eukaryota"/>
</dbReference>
<keyword evidence="2" id="KW-1185">Reference proteome</keyword>
<dbReference type="EMBL" id="AMWN01000001">
    <property type="protein sequence ID" value="EXJ96194.1"/>
    <property type="molecule type" value="Genomic_DNA"/>
</dbReference>
<dbReference type="PANTHER" id="PTHR37535">
    <property type="entry name" value="FLUG DOMAIN PROTEIN"/>
    <property type="match status" value="1"/>
</dbReference>
<reference evidence="1 2" key="1">
    <citation type="submission" date="2013-03" db="EMBL/GenBank/DDBJ databases">
        <title>The Genome Sequence of Capronia coronata CBS 617.96.</title>
        <authorList>
            <consortium name="The Broad Institute Genomics Platform"/>
            <person name="Cuomo C."/>
            <person name="de Hoog S."/>
            <person name="Gorbushina A."/>
            <person name="Walker B."/>
            <person name="Young S.K."/>
            <person name="Zeng Q."/>
            <person name="Gargeya S."/>
            <person name="Fitzgerald M."/>
            <person name="Haas B."/>
            <person name="Abouelleil A."/>
            <person name="Allen A.W."/>
            <person name="Alvarado L."/>
            <person name="Arachchi H.M."/>
            <person name="Berlin A.M."/>
            <person name="Chapman S.B."/>
            <person name="Gainer-Dewar J."/>
            <person name="Goldberg J."/>
            <person name="Griggs A."/>
            <person name="Gujja S."/>
            <person name="Hansen M."/>
            <person name="Howarth C."/>
            <person name="Imamovic A."/>
            <person name="Ireland A."/>
            <person name="Larimer J."/>
            <person name="McCowan C."/>
            <person name="Murphy C."/>
            <person name="Pearson M."/>
            <person name="Poon T.W."/>
            <person name="Priest M."/>
            <person name="Roberts A."/>
            <person name="Saif S."/>
            <person name="Shea T."/>
            <person name="Sisk P."/>
            <person name="Sykes S."/>
            <person name="Wortman J."/>
            <person name="Nusbaum C."/>
            <person name="Birren B."/>
        </authorList>
    </citation>
    <scope>NUCLEOTIDE SEQUENCE [LARGE SCALE GENOMIC DNA]</scope>
    <source>
        <strain evidence="1 2">CBS 617.96</strain>
    </source>
</reference>
<comment type="caution">
    <text evidence="1">The sequence shown here is derived from an EMBL/GenBank/DDBJ whole genome shotgun (WGS) entry which is preliminary data.</text>
</comment>
<evidence type="ECO:0000313" key="2">
    <source>
        <dbReference type="Proteomes" id="UP000019484"/>
    </source>
</evidence>
<dbReference type="PANTHER" id="PTHR37535:SF3">
    <property type="entry name" value="FLUG DOMAIN-CONTAINING PROTEIN"/>
    <property type="match status" value="1"/>
</dbReference>
<name>W9ZNW7_9EURO</name>
<dbReference type="GeneID" id="19156222"/>
<evidence type="ECO:0000313" key="1">
    <source>
        <dbReference type="EMBL" id="EXJ96194.1"/>
    </source>
</evidence>
<dbReference type="STRING" id="1182541.W9ZNW7"/>
<dbReference type="Proteomes" id="UP000019484">
    <property type="component" value="Unassembled WGS sequence"/>
</dbReference>
<accession>W9ZNW7</accession>
<organism evidence="1 2">
    <name type="scientific">Capronia coronata CBS 617.96</name>
    <dbReference type="NCBI Taxonomy" id="1182541"/>
    <lineage>
        <taxon>Eukaryota</taxon>
        <taxon>Fungi</taxon>
        <taxon>Dikarya</taxon>
        <taxon>Ascomycota</taxon>
        <taxon>Pezizomycotina</taxon>
        <taxon>Eurotiomycetes</taxon>
        <taxon>Chaetothyriomycetidae</taxon>
        <taxon>Chaetothyriales</taxon>
        <taxon>Herpotrichiellaceae</taxon>
        <taxon>Capronia</taxon>
    </lineage>
</organism>